<dbReference type="RefSeq" id="WP_086475275.1">
    <property type="nucleotide sequence ID" value="NZ_FXWJ01000006.1"/>
</dbReference>
<keyword evidence="3" id="KW-0378">Hydrolase</keyword>
<evidence type="ECO:0000313" key="3">
    <source>
        <dbReference type="EMBL" id="SMQ75240.1"/>
    </source>
</evidence>
<dbReference type="Proteomes" id="UP000194464">
    <property type="component" value="Unassembled WGS sequence"/>
</dbReference>
<gene>
    <name evidence="3" type="ORF">SAMN06295909_3734</name>
</gene>
<feature type="region of interest" description="Disordered" evidence="1">
    <location>
        <begin position="478"/>
        <end position="507"/>
    </location>
</feature>
<reference evidence="3 4" key="1">
    <citation type="submission" date="2017-04" db="EMBL/GenBank/DDBJ databases">
        <authorList>
            <person name="Varghese N."/>
            <person name="Submissions S."/>
        </authorList>
    </citation>
    <scope>NUCLEOTIDE SEQUENCE [LARGE SCALE GENOMIC DNA]</scope>
    <source>
        <strain evidence="3 4">VKM Ac-1784</strain>
    </source>
</reference>
<dbReference type="Pfam" id="PF06259">
    <property type="entry name" value="Abhydrolase_8"/>
    <property type="match status" value="1"/>
</dbReference>
<feature type="domain" description="DUF1023" evidence="2">
    <location>
        <begin position="243"/>
        <end position="400"/>
    </location>
</feature>
<feature type="compositionally biased region" description="Polar residues" evidence="1">
    <location>
        <begin position="480"/>
        <end position="489"/>
    </location>
</feature>
<protein>
    <submittedName>
        <fullName evidence="3">Alpha/beta hydrolase</fullName>
    </submittedName>
</protein>
<comment type="caution">
    <text evidence="3">The sequence shown here is derived from an EMBL/GenBank/DDBJ whole genome shotgun (WGS) entry which is preliminary data.</text>
</comment>
<organism evidence="3 4">
    <name type="scientific">Plantibacter elymi</name>
    <name type="common">nom. nud.</name>
    <dbReference type="NCBI Taxonomy" id="199708"/>
    <lineage>
        <taxon>Bacteria</taxon>
        <taxon>Bacillati</taxon>
        <taxon>Actinomycetota</taxon>
        <taxon>Actinomycetes</taxon>
        <taxon>Micrococcales</taxon>
        <taxon>Microbacteriaceae</taxon>
        <taxon>Plantibacter</taxon>
    </lineage>
</organism>
<feature type="compositionally biased region" description="Low complexity" evidence="1">
    <location>
        <begin position="493"/>
        <end position="507"/>
    </location>
</feature>
<name>A0ABY1RIL0_9MICO</name>
<sequence>MTSVFTDAAPRSTPRLNLASGSEAAFSLGSSWSLPSLSLPTWVHRPISAARATLVKSLVMTVAIAAILAGVVTVTQTSTAGATAISAADFAPPASSVPTMTAAAFTTAYAGDLAAAATALTTMSSSQVAQLWTELAPGYRALLITGYPAVIGNLEGVAYTDRATANVSRLAGLLADTEASYRSLTASSDQVDGQADSSVLATTLSRLDAIKLLADRYTPDAIAARLQPEYLITLQAGGSGPPRVAVAVGDVDTAAYVTVFVPGMNSSALELDDYLRGAKRIQTAAADSAVILWIGGHSPSALEVPSNDRAVEGAPLLAGVLAGYDAVRSAHGVVSRLSVVAHSYGTATASLALASGNYHVDDFVMLGSAGIPTEIGIGDLHVPAGRVYASQASADTLAGLGQLLSGRADPATSSWGATTFGSDGLTLGDGDHLGAVDGHNAVGSSNADDRGKYLGPATESLYAIQRIVTGQADAVADLTTPGSSHQRTSVPDAAGAGAGASTTSTSTTASASASAAALLATR</sequence>
<keyword evidence="4" id="KW-1185">Reference proteome</keyword>
<accession>A0ABY1RIL0</accession>
<evidence type="ECO:0000259" key="2">
    <source>
        <dbReference type="Pfam" id="PF06259"/>
    </source>
</evidence>
<proteinExistence type="predicted"/>
<evidence type="ECO:0000313" key="4">
    <source>
        <dbReference type="Proteomes" id="UP000194464"/>
    </source>
</evidence>
<dbReference type="EMBL" id="FXWJ01000006">
    <property type="protein sequence ID" value="SMQ75240.1"/>
    <property type="molecule type" value="Genomic_DNA"/>
</dbReference>
<dbReference type="InterPro" id="IPR010427">
    <property type="entry name" value="DUF1023"/>
</dbReference>
<evidence type="ECO:0000256" key="1">
    <source>
        <dbReference type="SAM" id="MobiDB-lite"/>
    </source>
</evidence>
<dbReference type="GO" id="GO:0016787">
    <property type="term" value="F:hydrolase activity"/>
    <property type="evidence" value="ECO:0007669"/>
    <property type="project" value="UniProtKB-KW"/>
</dbReference>